<feature type="chain" id="PRO_5031157276" evidence="3">
    <location>
        <begin position="22"/>
        <end position="326"/>
    </location>
</feature>
<name>A0A7Y4LBI2_9BURK</name>
<dbReference type="PANTHER" id="PTHR40841">
    <property type="entry name" value="SIDEROPHORE TRIACETYLFUSARININE C ESTERASE"/>
    <property type="match status" value="1"/>
</dbReference>
<dbReference type="EMBL" id="JABGBO010000012">
    <property type="protein sequence ID" value="NOL50469.1"/>
    <property type="molecule type" value="Genomic_DNA"/>
</dbReference>
<evidence type="ECO:0000313" key="5">
    <source>
        <dbReference type="Proteomes" id="UP000541421"/>
    </source>
</evidence>
<evidence type="ECO:0000256" key="2">
    <source>
        <dbReference type="ARBA" id="ARBA00022801"/>
    </source>
</evidence>
<feature type="signal peptide" evidence="3">
    <location>
        <begin position="1"/>
        <end position="21"/>
    </location>
</feature>
<proteinExistence type="inferred from homology"/>
<keyword evidence="5" id="KW-1185">Reference proteome</keyword>
<dbReference type="Pfam" id="PF00756">
    <property type="entry name" value="Esterase"/>
    <property type="match status" value="1"/>
</dbReference>
<dbReference type="Gene3D" id="3.40.50.1820">
    <property type="entry name" value="alpha/beta hydrolase"/>
    <property type="match status" value="1"/>
</dbReference>
<dbReference type="RefSeq" id="WP_171589452.1">
    <property type="nucleotide sequence ID" value="NZ_JABGBO010000012.1"/>
</dbReference>
<protein>
    <submittedName>
        <fullName evidence="4">Alpha/beta hydrolase</fullName>
    </submittedName>
</protein>
<dbReference type="SUPFAM" id="SSF53474">
    <property type="entry name" value="alpha/beta-Hydrolases"/>
    <property type="match status" value="1"/>
</dbReference>
<evidence type="ECO:0000313" key="4">
    <source>
        <dbReference type="EMBL" id="NOL50469.1"/>
    </source>
</evidence>
<dbReference type="Proteomes" id="UP000541421">
    <property type="component" value="Unassembled WGS sequence"/>
</dbReference>
<dbReference type="PANTHER" id="PTHR40841:SF2">
    <property type="entry name" value="SIDEROPHORE-DEGRADING ESTERASE (EUROFUNG)"/>
    <property type="match status" value="1"/>
</dbReference>
<dbReference type="InterPro" id="IPR029058">
    <property type="entry name" value="AB_hydrolase_fold"/>
</dbReference>
<evidence type="ECO:0000256" key="1">
    <source>
        <dbReference type="ARBA" id="ARBA00005622"/>
    </source>
</evidence>
<sequence length="326" mass="36368">MIRYFIVSLLLAVLPAVNSLAHTKANTPPDMTRQADLSLFTQKNTGYRFQTVDFKDAQGAPRHRVHILIPDRKPTATGFPALFALDGNALPELLNAQQLRRLSVESPLVFVFIAPANNLRLDGDARAYDYTPPDTDGKPLVDALNPSRKNGGAEEYLQLITQQIRPEVAKLVPLNTQQQTLWGHSYGGLFVLYALFHQAGFSQYIAADPSLWWQSGLFMQQMDTILAQSPQFHHTQLWIEKSGKERKKVGQNAEQQKLIQAREKAAATATPELHRQFAQRLSALPGLKVHYQDYPNDTHGSLFSGSFLRAIDIATTTPTNTTKGQP</sequence>
<dbReference type="InterPro" id="IPR000801">
    <property type="entry name" value="Esterase-like"/>
</dbReference>
<evidence type="ECO:0000256" key="3">
    <source>
        <dbReference type="SAM" id="SignalP"/>
    </source>
</evidence>
<reference evidence="4 5" key="1">
    <citation type="submission" date="2020-05" db="EMBL/GenBank/DDBJ databases">
        <authorList>
            <person name="Niu N."/>
        </authorList>
    </citation>
    <scope>NUCLEOTIDE SEQUENCE [LARGE SCALE GENOMIC DNA]</scope>
    <source>
        <strain evidence="4 5">LMG10982</strain>
    </source>
</reference>
<comment type="similarity">
    <text evidence="1">Belongs to the esterase D family.</text>
</comment>
<keyword evidence="3" id="KW-0732">Signal</keyword>
<dbReference type="InterPro" id="IPR052558">
    <property type="entry name" value="Siderophore_Hydrolase_D"/>
</dbReference>
<accession>A0A7Y4LBI2</accession>
<keyword evidence="2 4" id="KW-0378">Hydrolase</keyword>
<dbReference type="GO" id="GO:0016788">
    <property type="term" value="F:hydrolase activity, acting on ester bonds"/>
    <property type="evidence" value="ECO:0007669"/>
    <property type="project" value="TreeGrafter"/>
</dbReference>
<dbReference type="AlphaFoldDB" id="A0A7Y4LBI2"/>
<gene>
    <name evidence="4" type="ORF">HKX40_10045</name>
</gene>
<organism evidence="4 5">
    <name type="scientific">Pelistega europaea</name>
    <dbReference type="NCBI Taxonomy" id="106147"/>
    <lineage>
        <taxon>Bacteria</taxon>
        <taxon>Pseudomonadati</taxon>
        <taxon>Pseudomonadota</taxon>
        <taxon>Betaproteobacteria</taxon>
        <taxon>Burkholderiales</taxon>
        <taxon>Alcaligenaceae</taxon>
        <taxon>Pelistega</taxon>
    </lineage>
</organism>
<comment type="caution">
    <text evidence="4">The sequence shown here is derived from an EMBL/GenBank/DDBJ whole genome shotgun (WGS) entry which is preliminary data.</text>
</comment>